<gene>
    <name evidence="2" type="ORF">ACFQZI_08245</name>
</gene>
<evidence type="ECO:0000313" key="3">
    <source>
        <dbReference type="Proteomes" id="UP001597073"/>
    </source>
</evidence>
<evidence type="ECO:0000256" key="1">
    <source>
        <dbReference type="SAM" id="MobiDB-lite"/>
    </source>
</evidence>
<evidence type="ECO:0008006" key="4">
    <source>
        <dbReference type="Google" id="ProtNLM"/>
    </source>
</evidence>
<protein>
    <recommendedName>
        <fullName evidence="4">SMP domain-containing protein</fullName>
    </recommendedName>
</protein>
<keyword evidence="3" id="KW-1185">Reference proteome</keyword>
<dbReference type="EMBL" id="JBHTIA010000003">
    <property type="protein sequence ID" value="MFD0764842.1"/>
    <property type="molecule type" value="Genomic_DNA"/>
</dbReference>
<dbReference type="Proteomes" id="UP001597073">
    <property type="component" value="Unassembled WGS sequence"/>
</dbReference>
<accession>A0ABW2ZF79</accession>
<reference evidence="3" key="1">
    <citation type="journal article" date="2019" name="Int. J. Syst. Evol. Microbiol.">
        <title>The Global Catalogue of Microorganisms (GCM) 10K type strain sequencing project: providing services to taxonomists for standard genome sequencing and annotation.</title>
        <authorList>
            <consortium name="The Broad Institute Genomics Platform"/>
            <consortium name="The Broad Institute Genome Sequencing Center for Infectious Disease"/>
            <person name="Wu L."/>
            <person name="Ma J."/>
        </authorList>
    </citation>
    <scope>NUCLEOTIDE SEQUENCE [LARGE SCALE GENOMIC DNA]</scope>
    <source>
        <strain evidence="3">CCUG 60742</strain>
    </source>
</reference>
<name>A0ABW2ZF79_9SPHI</name>
<proteinExistence type="predicted"/>
<dbReference type="RefSeq" id="WP_377140944.1">
    <property type="nucleotide sequence ID" value="NZ_JBHTIA010000003.1"/>
</dbReference>
<organism evidence="2 3">
    <name type="scientific">Mucilaginibacter lutimaris</name>
    <dbReference type="NCBI Taxonomy" id="931629"/>
    <lineage>
        <taxon>Bacteria</taxon>
        <taxon>Pseudomonadati</taxon>
        <taxon>Bacteroidota</taxon>
        <taxon>Sphingobacteriia</taxon>
        <taxon>Sphingobacteriales</taxon>
        <taxon>Sphingobacteriaceae</taxon>
        <taxon>Mucilaginibacter</taxon>
    </lineage>
</organism>
<comment type="caution">
    <text evidence="2">The sequence shown here is derived from an EMBL/GenBank/DDBJ whole genome shotgun (WGS) entry which is preliminary data.</text>
</comment>
<evidence type="ECO:0000313" key="2">
    <source>
        <dbReference type="EMBL" id="MFD0764842.1"/>
    </source>
</evidence>
<feature type="region of interest" description="Disordered" evidence="1">
    <location>
        <begin position="1"/>
        <end position="58"/>
    </location>
</feature>
<feature type="compositionally biased region" description="Basic and acidic residues" evidence="1">
    <location>
        <begin position="21"/>
        <end position="30"/>
    </location>
</feature>
<feature type="compositionally biased region" description="Polar residues" evidence="1">
    <location>
        <begin position="1"/>
        <end position="18"/>
    </location>
</feature>
<sequence>MKTQETKNNVTGQGTSTADRAYVDAKEAQKQKGISNGGGQRSDQTSNRDSNRKHGSQH</sequence>